<dbReference type="OrthoDB" id="9776685at2"/>
<accession>S5MC95</accession>
<name>S5MC95_9MOLU</name>
<dbReference type="SUPFAM" id="SSF53474">
    <property type="entry name" value="alpha/beta-Hydrolases"/>
    <property type="match status" value="1"/>
</dbReference>
<sequence>MSKKIKLYTYNFLKIILSTILFPIIFIKSNKLFKLYKYFCYTYPRFGKYEGPNGEFNHIPVEVNTLEYHYWDIDKMNLGKDSFKKQDLFEFDITTDKGNISCLKALNGNSKKWVIGMHGWTEDKYLALRLVNHFYKNGYNILTFDAFAHGKSYGQNTDIGYSSISMIDQIIDNLKKEYQVENIGLIGNSMGASTSILYSQTGKFKDDISWVVADCGFSSIKLQYRYYIQNNFFKKPWWIVGMGYTKKFSKLTKTNQSKYDLLKLMNLNKEIPILFIHAIGDTFIPYEMSLDMYNKKIKFESNTLSEIWTPEGSNHVYVITDYNEQYLDRTLNFANEREKKVNEN</sequence>
<dbReference type="Gene3D" id="3.40.50.1820">
    <property type="entry name" value="alpha/beta hydrolase"/>
    <property type="match status" value="1"/>
</dbReference>
<dbReference type="PANTHER" id="PTHR43358">
    <property type="entry name" value="ALPHA/BETA-HYDROLASE"/>
    <property type="match status" value="1"/>
</dbReference>
<keyword evidence="1" id="KW-0812">Transmembrane</keyword>
<reference evidence="3 4" key="1">
    <citation type="journal article" date="2013" name="Genome Biol. Evol.">
        <title>Comparison of metabolic capacities and inference of gene content evolution in mosquito-associated Spiroplasma diminutum and S. taiwanense.</title>
        <authorList>
            <person name="Lo W.S."/>
            <person name="Ku C."/>
            <person name="Chen L.L."/>
            <person name="Chang T.H."/>
            <person name="Kuo C.H."/>
        </authorList>
    </citation>
    <scope>NUCLEOTIDE SEQUENCE [LARGE SCALE GENOMIC DNA]</scope>
    <source>
        <strain evidence="3">CT-1</strain>
    </source>
</reference>
<keyword evidence="1" id="KW-0472">Membrane</keyword>
<evidence type="ECO:0000313" key="3">
    <source>
        <dbReference type="EMBL" id="AGR41353.1"/>
    </source>
</evidence>
<dbReference type="eggNOG" id="COG1073">
    <property type="taxonomic scope" value="Bacteria"/>
</dbReference>
<dbReference type="PATRIC" id="fig|1276220.3.peg.760"/>
<dbReference type="GO" id="GO:0016787">
    <property type="term" value="F:hydrolase activity"/>
    <property type="evidence" value="ECO:0007669"/>
    <property type="project" value="UniProtKB-KW"/>
</dbReference>
<dbReference type="PANTHER" id="PTHR43358:SF4">
    <property type="entry name" value="ALPHA_BETA HYDROLASE FOLD-1 DOMAIN-CONTAINING PROTEIN"/>
    <property type="match status" value="1"/>
</dbReference>
<gene>
    <name evidence="3" type="ORF">STAIW_v1c07440</name>
</gene>
<dbReference type="STRING" id="1276220.STAIW_v1c07440"/>
<keyword evidence="1" id="KW-1133">Transmembrane helix</keyword>
<dbReference type="AlphaFoldDB" id="S5MC95"/>
<dbReference type="InterPro" id="IPR052920">
    <property type="entry name" value="DNA-binding_regulatory"/>
</dbReference>
<dbReference type="MEROPS" id="S09.B04"/>
<evidence type="ECO:0000313" key="4">
    <source>
        <dbReference type="Proteomes" id="UP000014984"/>
    </source>
</evidence>
<organism evidence="3 4">
    <name type="scientific">Spiroplasma taiwanense CT-1</name>
    <dbReference type="NCBI Taxonomy" id="1276220"/>
    <lineage>
        <taxon>Bacteria</taxon>
        <taxon>Bacillati</taxon>
        <taxon>Mycoplasmatota</taxon>
        <taxon>Mollicutes</taxon>
        <taxon>Entomoplasmatales</taxon>
        <taxon>Spiroplasmataceae</taxon>
        <taxon>Spiroplasma</taxon>
    </lineage>
</organism>
<keyword evidence="3" id="KW-0378">Hydrolase</keyword>
<dbReference type="Proteomes" id="UP000014984">
    <property type="component" value="Chromosome"/>
</dbReference>
<feature type="domain" description="AB hydrolase-1" evidence="2">
    <location>
        <begin position="113"/>
        <end position="218"/>
    </location>
</feature>
<dbReference type="Pfam" id="PF00561">
    <property type="entry name" value="Abhydrolase_1"/>
    <property type="match status" value="1"/>
</dbReference>
<proteinExistence type="predicted"/>
<dbReference type="RefSeq" id="WP_020834492.1">
    <property type="nucleotide sequence ID" value="NC_021846.1"/>
</dbReference>
<evidence type="ECO:0000259" key="2">
    <source>
        <dbReference type="Pfam" id="PF00561"/>
    </source>
</evidence>
<dbReference type="HOGENOM" id="CLU_849692_0_0_14"/>
<dbReference type="InterPro" id="IPR000073">
    <property type="entry name" value="AB_hydrolase_1"/>
</dbReference>
<dbReference type="EMBL" id="CP005074">
    <property type="protein sequence ID" value="AGR41353.1"/>
    <property type="molecule type" value="Genomic_DNA"/>
</dbReference>
<dbReference type="InterPro" id="IPR029058">
    <property type="entry name" value="AB_hydrolase_fold"/>
</dbReference>
<evidence type="ECO:0000256" key="1">
    <source>
        <dbReference type="SAM" id="Phobius"/>
    </source>
</evidence>
<dbReference type="KEGG" id="stai:STAIW_v1c07440"/>
<protein>
    <submittedName>
        <fullName evidence="3">Putative hydrolase</fullName>
    </submittedName>
</protein>
<feature type="transmembrane region" description="Helical" evidence="1">
    <location>
        <begin position="7"/>
        <end position="27"/>
    </location>
</feature>
<keyword evidence="4" id="KW-1185">Reference proteome</keyword>